<dbReference type="Pfam" id="PF00514">
    <property type="entry name" value="Arm"/>
    <property type="match status" value="1"/>
</dbReference>
<dbReference type="AlphaFoldDB" id="A0A7I8K3V5"/>
<name>A0A7I8K3V5_SPIIN</name>
<evidence type="ECO:0000259" key="2">
    <source>
        <dbReference type="Pfam" id="PF23005"/>
    </source>
</evidence>
<evidence type="ECO:0000313" key="3">
    <source>
        <dbReference type="EMBL" id="CAA7391857.1"/>
    </source>
</evidence>
<evidence type="ECO:0000256" key="1">
    <source>
        <dbReference type="PROSITE-ProRule" id="PRU00259"/>
    </source>
</evidence>
<reference evidence="3" key="1">
    <citation type="submission" date="2020-02" db="EMBL/GenBank/DDBJ databases">
        <authorList>
            <person name="Scholz U."/>
            <person name="Mascher M."/>
            <person name="Fiebig A."/>
        </authorList>
    </citation>
    <scope>NUCLEOTIDE SEQUENCE</scope>
</reference>
<feature type="repeat" description="ARM" evidence="1">
    <location>
        <begin position="335"/>
        <end position="380"/>
    </location>
</feature>
<dbReference type="Gene3D" id="1.25.10.10">
    <property type="entry name" value="Leucine-rich Repeat Variant"/>
    <property type="match status" value="3"/>
</dbReference>
<proteinExistence type="predicted"/>
<dbReference type="EMBL" id="LR746265">
    <property type="protein sequence ID" value="CAA7391857.1"/>
    <property type="molecule type" value="Genomic_DNA"/>
</dbReference>
<gene>
    <name evidence="3" type="ORF">SI8410_02003071</name>
</gene>
<dbReference type="InterPro" id="IPR054296">
    <property type="entry name" value="DUF7032"/>
</dbReference>
<organism evidence="3 4">
    <name type="scientific">Spirodela intermedia</name>
    <name type="common">Intermediate duckweed</name>
    <dbReference type="NCBI Taxonomy" id="51605"/>
    <lineage>
        <taxon>Eukaryota</taxon>
        <taxon>Viridiplantae</taxon>
        <taxon>Streptophyta</taxon>
        <taxon>Embryophyta</taxon>
        <taxon>Tracheophyta</taxon>
        <taxon>Spermatophyta</taxon>
        <taxon>Magnoliopsida</taxon>
        <taxon>Liliopsida</taxon>
        <taxon>Araceae</taxon>
        <taxon>Lemnoideae</taxon>
        <taxon>Spirodela</taxon>
    </lineage>
</organism>
<keyword evidence="4" id="KW-1185">Reference proteome</keyword>
<dbReference type="PROSITE" id="PS50176">
    <property type="entry name" value="ARM_REPEAT"/>
    <property type="match status" value="1"/>
</dbReference>
<dbReference type="InterPro" id="IPR016024">
    <property type="entry name" value="ARM-type_fold"/>
</dbReference>
<dbReference type="PANTHER" id="PTHR46043:SF9">
    <property type="entry name" value="ARM REPEAT SUPERFAMILY PROTEIN"/>
    <property type="match status" value="1"/>
</dbReference>
<feature type="domain" description="DUF7032" evidence="2">
    <location>
        <begin position="33"/>
        <end position="143"/>
    </location>
</feature>
<sequence>MVEEPEDPVGRATACRGDDAVHALSAECRLGVARRLLPAALEKARAANGFAGRWNAIISKLERVPPCFSDLSSHPCFAKNALCGEQLQSACQILEEVIALAGRCGGEAAPPVGKLRMQSDLDAVAGKLELILRDCGLLIKTGVLGEATLSCPPCVRSGEESPAATSSPSNLRQLLARIQIGDAEAKDRAFDGLLEMMREDRGNVVAALGRSNISALVQLLTAPSPKLREKVASVVCSLAESGSCDSTLVSEGVLPPLIKLAESGSFAGREKAAISLESLSTSASTARAIVGHGGLRPLMDLCLVGDPSASRAAAAGALKNLSAVPEVLQDLADEGAIRLAVDLLDDCGVEPSTKKHAAECLQNLTAGGENLRRAVVSEGGVSSLLLHLEGSSPEEPAVVALKNLAGSIAMSELLSMGLLPRLTHALKAGSLEARRAAASAICRISSCPVARKSAGRCGCLPLLISMLETKDSCSREAAAQALSNLMSCTQNSREVKKDSRSVPNLVQLLDPSPHNTAKKYAVPCLLLLSASKRSRKMMISYGAIGYLKKLSEEDVPGSKSLLQRLERGGLGSFFIKK</sequence>
<dbReference type="Pfam" id="PF23005">
    <property type="entry name" value="DUF7032"/>
    <property type="match status" value="1"/>
</dbReference>
<dbReference type="SUPFAM" id="SSF48371">
    <property type="entry name" value="ARM repeat"/>
    <property type="match status" value="1"/>
</dbReference>
<dbReference type="InterPro" id="IPR000225">
    <property type="entry name" value="Armadillo"/>
</dbReference>
<dbReference type="OrthoDB" id="409644at2759"/>
<dbReference type="InterPro" id="IPR011989">
    <property type="entry name" value="ARM-like"/>
</dbReference>
<dbReference type="Proteomes" id="UP000663760">
    <property type="component" value="Chromosome 2"/>
</dbReference>
<dbReference type="SMART" id="SM00185">
    <property type="entry name" value="ARM"/>
    <property type="match status" value="8"/>
</dbReference>
<dbReference type="PANTHER" id="PTHR46043">
    <property type="entry name" value="ARM REPEAT SUPERFAMILY PROTEIN"/>
    <property type="match status" value="1"/>
</dbReference>
<accession>A0A7I8K3V5</accession>
<evidence type="ECO:0000313" key="4">
    <source>
        <dbReference type="Proteomes" id="UP000663760"/>
    </source>
</evidence>
<protein>
    <recommendedName>
        <fullName evidence="2">DUF7032 domain-containing protein</fullName>
    </recommendedName>
</protein>